<keyword evidence="1" id="KW-0614">Plasmid</keyword>
<accession>A0A0D3RJN7</accession>
<proteinExistence type="predicted"/>
<evidence type="ECO:0000313" key="1">
    <source>
        <dbReference type="EMBL" id="AJS09871.1"/>
    </source>
</evidence>
<dbReference type="EMBL" id="KP763470">
    <property type="protein sequence ID" value="AJS09871.1"/>
    <property type="molecule type" value="Genomic_DNA"/>
</dbReference>
<name>A0A0D3RJN7_SALTM</name>
<protein>
    <submittedName>
        <fullName evidence="1">Uncharacterized protein</fullName>
    </submittedName>
</protein>
<geneLocation type="plasmid" evidence="1">
    <name>pSTM_Phi</name>
</geneLocation>
<sequence length="61" mass="7150">MFNKDSYLYQCIEMRGVAPTPKTIHDIFMHLTPELRQKISAWGVNDQSLKEQINDELDNLI</sequence>
<organism evidence="1">
    <name type="scientific">Salmonella typhimurium</name>
    <dbReference type="NCBI Taxonomy" id="90371"/>
    <lineage>
        <taxon>Bacteria</taxon>
        <taxon>Pseudomonadati</taxon>
        <taxon>Pseudomonadota</taxon>
        <taxon>Gammaproteobacteria</taxon>
        <taxon>Enterobacterales</taxon>
        <taxon>Enterobacteriaceae</taxon>
        <taxon>Salmonella</taxon>
    </lineage>
</organism>
<reference evidence="1" key="1">
    <citation type="journal article" date="2015" name="FEMS Microbiol. Lett.">
        <title>Characterisation of a large novel phage-like plasmid in Salmonella enterica serovar Typhimurium.</title>
        <authorList>
            <person name="Octavia S."/>
            <person name="Sara J."/>
            <person name="Lan R."/>
        </authorList>
    </citation>
    <scope>NUCLEOTIDE SEQUENCE</scope>
    <source>
        <strain evidence="1">L946</strain>
        <plasmid evidence="1">pSTM_Phi</plasmid>
    </source>
</reference>
<dbReference type="AlphaFoldDB" id="A0A0D3RJN7"/>